<reference evidence="15 16" key="1">
    <citation type="submission" date="2021-02" db="EMBL/GenBank/DDBJ databases">
        <title>Complete genome of Desulfoluna sp. strain ASN36.</title>
        <authorList>
            <person name="Takahashi A."/>
            <person name="Kojima H."/>
            <person name="Fukui M."/>
        </authorList>
    </citation>
    <scope>NUCLEOTIDE SEQUENCE [LARGE SCALE GENOMIC DNA]</scope>
    <source>
        <strain evidence="15 16">ASN36</strain>
    </source>
</reference>
<dbReference type="RefSeq" id="WP_236893040.1">
    <property type="nucleotide sequence ID" value="NZ_AP024488.1"/>
</dbReference>
<evidence type="ECO:0000256" key="9">
    <source>
        <dbReference type="ARBA" id="ARBA00032931"/>
    </source>
</evidence>
<comment type="catalytic activity">
    <reaction evidence="11 12">
        <text>2-formamido-N(1)-(5-O-phospho-beta-D-ribosyl)acetamidine + ATP = 5-amino-1-(5-phospho-beta-D-ribosyl)imidazole + ADP + phosphate + H(+)</text>
        <dbReference type="Rhea" id="RHEA:23032"/>
        <dbReference type="ChEBI" id="CHEBI:15378"/>
        <dbReference type="ChEBI" id="CHEBI:30616"/>
        <dbReference type="ChEBI" id="CHEBI:43474"/>
        <dbReference type="ChEBI" id="CHEBI:137981"/>
        <dbReference type="ChEBI" id="CHEBI:147287"/>
        <dbReference type="ChEBI" id="CHEBI:456216"/>
        <dbReference type="EC" id="6.3.3.1"/>
    </reaction>
</comment>
<dbReference type="Proteomes" id="UP001320148">
    <property type="component" value="Chromosome"/>
</dbReference>
<dbReference type="InterPro" id="IPR036676">
    <property type="entry name" value="PurM-like_C_sf"/>
</dbReference>
<keyword evidence="12" id="KW-0658">Purine biosynthesis</keyword>
<dbReference type="HAMAP" id="MF_00741">
    <property type="entry name" value="AIRS"/>
    <property type="match status" value="1"/>
</dbReference>
<keyword evidence="7 12" id="KW-0067">ATP-binding</keyword>
<dbReference type="PANTHER" id="PTHR10520">
    <property type="entry name" value="TRIFUNCTIONAL PURINE BIOSYNTHETIC PROTEIN ADENOSINE-3-RELATED"/>
    <property type="match status" value="1"/>
</dbReference>
<evidence type="ECO:0000313" key="16">
    <source>
        <dbReference type="Proteomes" id="UP001320148"/>
    </source>
</evidence>
<dbReference type="Pfam" id="PF00586">
    <property type="entry name" value="AIRS"/>
    <property type="match status" value="1"/>
</dbReference>
<accession>A0ABN6F2N3</accession>
<evidence type="ECO:0000256" key="10">
    <source>
        <dbReference type="ARBA" id="ARBA00033093"/>
    </source>
</evidence>
<dbReference type="InterPro" id="IPR010918">
    <property type="entry name" value="PurM-like_C_dom"/>
</dbReference>
<dbReference type="SUPFAM" id="SSF55326">
    <property type="entry name" value="PurM N-terminal domain-like"/>
    <property type="match status" value="1"/>
</dbReference>
<keyword evidence="12" id="KW-0963">Cytoplasm</keyword>
<evidence type="ECO:0000313" key="15">
    <source>
        <dbReference type="EMBL" id="BCS96754.1"/>
    </source>
</evidence>
<dbReference type="EC" id="6.3.3.1" evidence="3 12"/>
<dbReference type="EMBL" id="AP024488">
    <property type="protein sequence ID" value="BCS96754.1"/>
    <property type="molecule type" value="Genomic_DNA"/>
</dbReference>
<evidence type="ECO:0000256" key="11">
    <source>
        <dbReference type="ARBA" id="ARBA00049057"/>
    </source>
</evidence>
<evidence type="ECO:0000256" key="7">
    <source>
        <dbReference type="ARBA" id="ARBA00022840"/>
    </source>
</evidence>
<feature type="domain" description="PurM-like N-terminal" evidence="13">
    <location>
        <begin position="58"/>
        <end position="163"/>
    </location>
</feature>
<keyword evidence="6 12" id="KW-0547">Nucleotide-binding</keyword>
<evidence type="ECO:0000256" key="12">
    <source>
        <dbReference type="HAMAP-Rule" id="MF_00741"/>
    </source>
</evidence>
<comment type="similarity">
    <text evidence="2 12">Belongs to the AIR synthase family.</text>
</comment>
<dbReference type="InterPro" id="IPR004733">
    <property type="entry name" value="PurM_cligase"/>
</dbReference>
<feature type="domain" description="PurM-like C-terminal" evidence="14">
    <location>
        <begin position="176"/>
        <end position="344"/>
    </location>
</feature>
<evidence type="ECO:0000256" key="4">
    <source>
        <dbReference type="ARBA" id="ARBA00020367"/>
    </source>
</evidence>
<proteinExistence type="inferred from homology"/>
<evidence type="ECO:0000259" key="14">
    <source>
        <dbReference type="Pfam" id="PF02769"/>
    </source>
</evidence>
<keyword evidence="16" id="KW-1185">Reference proteome</keyword>
<evidence type="ECO:0000256" key="3">
    <source>
        <dbReference type="ARBA" id="ARBA00013047"/>
    </source>
</evidence>
<gene>
    <name evidence="15" type="primary">purM_1</name>
    <name evidence="12" type="synonym">purM</name>
    <name evidence="15" type="ORF">DSLASN_23860</name>
</gene>
<comment type="subcellular location">
    <subcellularLocation>
        <location evidence="12">Cytoplasm</location>
    </subcellularLocation>
</comment>
<dbReference type="PANTHER" id="PTHR10520:SF12">
    <property type="entry name" value="TRIFUNCTIONAL PURINE BIOSYNTHETIC PROTEIN ADENOSINE-3"/>
    <property type="match status" value="1"/>
</dbReference>
<evidence type="ECO:0000256" key="5">
    <source>
        <dbReference type="ARBA" id="ARBA00022598"/>
    </source>
</evidence>
<dbReference type="CDD" id="cd02196">
    <property type="entry name" value="PurM"/>
    <property type="match status" value="1"/>
</dbReference>
<organism evidence="15 16">
    <name type="scientific">Desulfoluna limicola</name>
    <dbReference type="NCBI Taxonomy" id="2810562"/>
    <lineage>
        <taxon>Bacteria</taxon>
        <taxon>Pseudomonadati</taxon>
        <taxon>Thermodesulfobacteriota</taxon>
        <taxon>Desulfobacteria</taxon>
        <taxon>Desulfobacterales</taxon>
        <taxon>Desulfolunaceae</taxon>
        <taxon>Desulfoluna</taxon>
    </lineage>
</organism>
<name>A0ABN6F2N3_9BACT</name>
<comment type="pathway">
    <text evidence="1 12">Purine metabolism; IMP biosynthesis via de novo pathway; 5-amino-1-(5-phospho-D-ribosyl)imidazole from N(2)-formyl-N(1)-(5-phospho-D-ribosyl)glycinamide: step 2/2.</text>
</comment>
<dbReference type="SUPFAM" id="SSF56042">
    <property type="entry name" value="PurM C-terminal domain-like"/>
    <property type="match status" value="1"/>
</dbReference>
<dbReference type="Gene3D" id="3.90.650.10">
    <property type="entry name" value="PurM-like C-terminal domain"/>
    <property type="match status" value="1"/>
</dbReference>
<dbReference type="Pfam" id="PF02769">
    <property type="entry name" value="AIRS_C"/>
    <property type="match status" value="1"/>
</dbReference>
<sequence>MSESLTYAGAGVDVDKANTLVESIKKIAKMTNRPGVMGSIGGFGGLFSPNFSSMERPVLVSSTDGVGTKLKIAFMMGKHDTVGIDLVGMCVNDIAVQGAEPLFFLDYISMGHLDNDIAKAIIEGVAEGCRQARCALIGGETAEMPGMYSDGEYDMAGFVVGAVDDHKIVDGSEIHVGHKIIGIGSSGLHSNGFSLVRQICFEKMNLTVDSHVPEFGKTLGEELLTPTRIYSDLIQGVLRSIKVDGFAHITGGGIDENIIRVIPNACKAVLKRDSWDVLPVFKWLQAAGNVEDREMMRTFNNGIGMAVVVPEENAQSLLDMLEAMDENAWLIGEIDKRQDDESHVEWV</sequence>
<dbReference type="NCBIfam" id="TIGR00878">
    <property type="entry name" value="purM"/>
    <property type="match status" value="1"/>
</dbReference>
<protein>
    <recommendedName>
        <fullName evidence="4 12">Phosphoribosylformylglycinamidine cyclo-ligase</fullName>
        <ecNumber evidence="3 12">6.3.3.1</ecNumber>
    </recommendedName>
    <alternativeName>
        <fullName evidence="9 12">AIR synthase</fullName>
    </alternativeName>
    <alternativeName>
        <fullName evidence="10 12">AIRS</fullName>
    </alternativeName>
    <alternativeName>
        <fullName evidence="8 12">Phosphoribosyl-aminoimidazole synthetase</fullName>
    </alternativeName>
</protein>
<evidence type="ECO:0000259" key="13">
    <source>
        <dbReference type="Pfam" id="PF00586"/>
    </source>
</evidence>
<dbReference type="InterPro" id="IPR016188">
    <property type="entry name" value="PurM-like_N"/>
</dbReference>
<dbReference type="InterPro" id="IPR036921">
    <property type="entry name" value="PurM-like_N_sf"/>
</dbReference>
<evidence type="ECO:0000256" key="8">
    <source>
        <dbReference type="ARBA" id="ARBA00031908"/>
    </source>
</evidence>
<evidence type="ECO:0000256" key="1">
    <source>
        <dbReference type="ARBA" id="ARBA00004686"/>
    </source>
</evidence>
<evidence type="ECO:0000256" key="6">
    <source>
        <dbReference type="ARBA" id="ARBA00022741"/>
    </source>
</evidence>
<evidence type="ECO:0000256" key="2">
    <source>
        <dbReference type="ARBA" id="ARBA00010280"/>
    </source>
</evidence>
<keyword evidence="5 12" id="KW-0436">Ligase</keyword>
<dbReference type="Gene3D" id="3.30.1330.10">
    <property type="entry name" value="PurM-like, N-terminal domain"/>
    <property type="match status" value="1"/>
</dbReference>